<dbReference type="Pfam" id="PF01546">
    <property type="entry name" value="Peptidase_M20"/>
    <property type="match status" value="1"/>
</dbReference>
<dbReference type="GeneID" id="31847076"/>
<dbReference type="Pfam" id="PF07687">
    <property type="entry name" value="M20_dimer"/>
    <property type="match status" value="1"/>
</dbReference>
<dbReference type="NCBIfam" id="NF005710">
    <property type="entry name" value="PRK07522.1"/>
    <property type="match status" value="1"/>
</dbReference>
<organism evidence="11 12">
    <name type="scientific">Phaeobacter gallaeciensis</name>
    <dbReference type="NCBI Taxonomy" id="60890"/>
    <lineage>
        <taxon>Bacteria</taxon>
        <taxon>Pseudomonadati</taxon>
        <taxon>Pseudomonadota</taxon>
        <taxon>Alphaproteobacteria</taxon>
        <taxon>Rhodobacterales</taxon>
        <taxon>Roseobacteraceae</taxon>
        <taxon>Phaeobacter</taxon>
    </lineage>
</organism>
<dbReference type="EMBL" id="CP010784">
    <property type="protein sequence ID" value="ATF06749.1"/>
    <property type="molecule type" value="Genomic_DNA"/>
</dbReference>
<keyword evidence="7 11" id="KW-0378">Hydrolase</keyword>
<keyword evidence="3" id="KW-0963">Cytoplasm</keyword>
<dbReference type="InterPro" id="IPR050072">
    <property type="entry name" value="Peptidase_M20A"/>
</dbReference>
<evidence type="ECO:0000256" key="1">
    <source>
        <dbReference type="ARBA" id="ARBA00001947"/>
    </source>
</evidence>
<dbReference type="EC" id="3.5.1.16" evidence="11"/>
<sequence length="384" mass="41486">MIEHTTRILSDLIAFPTASADSNLEMIAYLANRLEDCGARVDVMFDASGQKANLFATLGPETDGGIVLSGHSDVVPVTDQDWSSDPFAMVERDGRLYGRGTCDMKGFIAATLAMAPEFAAQISPRPIHFAFTYDEEVGCIGAGHLVQALRERGLKPRLALIGEPTSMRVVEGHKGCHEYSTRFQGLEGHGSDPGRGVNAVEYAARYVSRLLDLRGDLQQRTPPDSRFDPPWTTLNIGALNGGSAHNVIASKAQVDWEMRPVQPSDADHVKDTMARYCRDTLLPAMQAIYPEASIETEVVGEVAGLIPTTQNEARELMAELLGSNAAELVPFGTEAGLFQELGMDVVVCGPGSIAQAHKADEYLSLDQLSQGLTMLQRLAGRLAE</sequence>
<gene>
    <name evidence="11" type="primary">argE1</name>
    <name evidence="11" type="ORF">PhaeoP63_02696</name>
</gene>
<dbReference type="NCBIfam" id="TIGR01892">
    <property type="entry name" value="AcOrn-deacetyl"/>
    <property type="match status" value="1"/>
</dbReference>
<accession>A0AAC9ZC44</accession>
<dbReference type="CDD" id="cd03894">
    <property type="entry name" value="M20_ArgE"/>
    <property type="match status" value="1"/>
</dbReference>
<evidence type="ECO:0000256" key="5">
    <source>
        <dbReference type="ARBA" id="ARBA00022605"/>
    </source>
</evidence>
<dbReference type="Gene3D" id="3.40.630.10">
    <property type="entry name" value="Zn peptidases"/>
    <property type="match status" value="1"/>
</dbReference>
<evidence type="ECO:0000313" key="11">
    <source>
        <dbReference type="EMBL" id="ATF06749.1"/>
    </source>
</evidence>
<evidence type="ECO:0000256" key="9">
    <source>
        <dbReference type="ARBA" id="ARBA00023285"/>
    </source>
</evidence>
<keyword evidence="6" id="KW-0479">Metal-binding</keyword>
<protein>
    <submittedName>
        <fullName evidence="11">Acetylornithine deacetylase ArgE</fullName>
        <ecNumber evidence="11">3.5.1.16</ecNumber>
    </submittedName>
</protein>
<dbReference type="GO" id="GO:0006526">
    <property type="term" value="P:L-arginine biosynthetic process"/>
    <property type="evidence" value="ECO:0007669"/>
    <property type="project" value="UniProtKB-KW"/>
</dbReference>
<dbReference type="Proteomes" id="UP000217545">
    <property type="component" value="Chromosome"/>
</dbReference>
<name>A0AAC9ZC44_9RHOB</name>
<keyword evidence="4" id="KW-0055">Arginine biosynthesis</keyword>
<dbReference type="InterPro" id="IPR002933">
    <property type="entry name" value="Peptidase_M20"/>
</dbReference>
<dbReference type="InterPro" id="IPR010169">
    <property type="entry name" value="AcOrn-deacetyl"/>
</dbReference>
<evidence type="ECO:0000256" key="3">
    <source>
        <dbReference type="ARBA" id="ARBA00022490"/>
    </source>
</evidence>
<keyword evidence="5" id="KW-0028">Amino-acid biosynthesis</keyword>
<evidence type="ECO:0000256" key="4">
    <source>
        <dbReference type="ARBA" id="ARBA00022571"/>
    </source>
</evidence>
<dbReference type="GO" id="GO:0046872">
    <property type="term" value="F:metal ion binding"/>
    <property type="evidence" value="ECO:0007669"/>
    <property type="project" value="UniProtKB-KW"/>
</dbReference>
<comment type="cofactor">
    <cofactor evidence="1">
        <name>Zn(2+)</name>
        <dbReference type="ChEBI" id="CHEBI:29105"/>
    </cofactor>
</comment>
<dbReference type="PANTHER" id="PTHR43808">
    <property type="entry name" value="ACETYLORNITHINE DEACETYLASE"/>
    <property type="match status" value="1"/>
</dbReference>
<dbReference type="RefSeq" id="WP_024098075.1">
    <property type="nucleotide sequence ID" value="NZ_CP010588.1"/>
</dbReference>
<dbReference type="InterPro" id="IPR036264">
    <property type="entry name" value="Bact_exopeptidase_dim_dom"/>
</dbReference>
<dbReference type="GO" id="GO:0008777">
    <property type="term" value="F:acetylornithine deacetylase activity"/>
    <property type="evidence" value="ECO:0007669"/>
    <property type="project" value="UniProtKB-EC"/>
</dbReference>
<dbReference type="PANTHER" id="PTHR43808:SF31">
    <property type="entry name" value="N-ACETYL-L-CITRULLINE DEACETYLASE"/>
    <property type="match status" value="1"/>
</dbReference>
<evidence type="ECO:0000313" key="12">
    <source>
        <dbReference type="Proteomes" id="UP000217545"/>
    </source>
</evidence>
<dbReference type="SUPFAM" id="SSF53187">
    <property type="entry name" value="Zn-dependent exopeptidases"/>
    <property type="match status" value="1"/>
</dbReference>
<dbReference type="InterPro" id="IPR001261">
    <property type="entry name" value="ArgE/DapE_CS"/>
</dbReference>
<evidence type="ECO:0000256" key="8">
    <source>
        <dbReference type="ARBA" id="ARBA00022833"/>
    </source>
</evidence>
<keyword evidence="8" id="KW-0862">Zinc</keyword>
<dbReference type="AlphaFoldDB" id="A0AAC9ZC44"/>
<dbReference type="SUPFAM" id="SSF55031">
    <property type="entry name" value="Bacterial exopeptidase dimerisation domain"/>
    <property type="match status" value="1"/>
</dbReference>
<evidence type="ECO:0000259" key="10">
    <source>
        <dbReference type="Pfam" id="PF07687"/>
    </source>
</evidence>
<evidence type="ECO:0000256" key="6">
    <source>
        <dbReference type="ARBA" id="ARBA00022723"/>
    </source>
</evidence>
<comment type="similarity">
    <text evidence="2">Belongs to the peptidase M20A family. ArgE subfamily.</text>
</comment>
<dbReference type="InterPro" id="IPR011650">
    <property type="entry name" value="Peptidase_M20_dimer"/>
</dbReference>
<keyword evidence="9" id="KW-0170">Cobalt</keyword>
<feature type="domain" description="Peptidase M20 dimerisation" evidence="10">
    <location>
        <begin position="172"/>
        <end position="282"/>
    </location>
</feature>
<dbReference type="PROSITE" id="PS00759">
    <property type="entry name" value="ARGE_DAPE_CPG2_2"/>
    <property type="match status" value="1"/>
</dbReference>
<proteinExistence type="inferred from homology"/>
<evidence type="ECO:0000256" key="2">
    <source>
        <dbReference type="ARBA" id="ARBA00005691"/>
    </source>
</evidence>
<dbReference type="Gene3D" id="3.30.70.360">
    <property type="match status" value="1"/>
</dbReference>
<reference evidence="11 12" key="1">
    <citation type="journal article" date="2017" name="Front. Microbiol.">
        <title>Phaeobacter piscinae sp. nov., a species of the Roseobacter group and potential aquaculture probiont.</title>
        <authorList>
            <person name="Sonnenschein E.C."/>
            <person name="Phippen C.B.W."/>
            <person name="Nielsen K.F."/>
            <person name="Mateiu R.V."/>
            <person name="Melchiorsen J."/>
            <person name="Gram L."/>
            <person name="Overmann J."/>
            <person name="Freese H.M."/>
        </authorList>
    </citation>
    <scope>NUCLEOTIDE SEQUENCE [LARGE SCALE GENOMIC DNA]</scope>
    <source>
        <strain evidence="11 12">P63</strain>
    </source>
</reference>
<evidence type="ECO:0000256" key="7">
    <source>
        <dbReference type="ARBA" id="ARBA00022801"/>
    </source>
</evidence>